<dbReference type="AlphaFoldDB" id="F9NWM3"/>
<dbReference type="InterPro" id="IPR022357">
    <property type="entry name" value="MIP_CS"/>
</dbReference>
<dbReference type="PATRIC" id="fig|1051006.4.peg.1580"/>
<evidence type="ECO:0000256" key="4">
    <source>
        <dbReference type="ARBA" id="ARBA00022692"/>
    </source>
</evidence>
<feature type="transmembrane region" description="Helical" evidence="8">
    <location>
        <begin position="228"/>
        <end position="249"/>
    </location>
</feature>
<dbReference type="SUPFAM" id="SSF81338">
    <property type="entry name" value="Aquaporin-like"/>
    <property type="match status" value="1"/>
</dbReference>
<evidence type="ECO:0000256" key="6">
    <source>
        <dbReference type="ARBA" id="ARBA00023136"/>
    </source>
</evidence>
<reference evidence="9 10" key="1">
    <citation type="submission" date="2011-07" db="EMBL/GenBank/DDBJ databases">
        <title>Genome Sequence of Propionibacterium acnes SK182B-JCVI.</title>
        <authorList>
            <person name="Durkin A.S."/>
            <person name="Madupu R."/>
            <person name="Hostetler J."/>
            <person name="Radune D."/>
            <person name="Torralba M."/>
            <person name="Methe B."/>
            <person name="Sutton G."/>
            <person name="Strausberg R.L."/>
            <person name="Nelson K.E."/>
        </authorList>
    </citation>
    <scope>NUCLEOTIDE SEQUENCE [LARGE SCALE GENOMIC DNA]</scope>
    <source>
        <strain evidence="9 10">SK182B-JCVI</strain>
    </source>
</reference>
<proteinExistence type="inferred from homology"/>
<evidence type="ECO:0000256" key="8">
    <source>
        <dbReference type="SAM" id="Phobius"/>
    </source>
</evidence>
<gene>
    <name evidence="9" type="ORF">HMPREF1162_1391</name>
</gene>
<protein>
    <submittedName>
        <fullName evidence="9">MIP family channel protein</fullName>
    </submittedName>
</protein>
<dbReference type="InterPro" id="IPR000425">
    <property type="entry name" value="MIP"/>
</dbReference>
<dbReference type="GO" id="GO:0015254">
    <property type="term" value="F:glycerol channel activity"/>
    <property type="evidence" value="ECO:0007669"/>
    <property type="project" value="TreeGrafter"/>
</dbReference>
<dbReference type="Proteomes" id="UP000007832">
    <property type="component" value="Unassembled WGS sequence"/>
</dbReference>
<evidence type="ECO:0000313" key="9">
    <source>
        <dbReference type="EMBL" id="EGR96575.1"/>
    </source>
</evidence>
<dbReference type="PANTHER" id="PTHR43829">
    <property type="entry name" value="AQUAPORIN OR AQUAGLYCEROPORIN RELATED"/>
    <property type="match status" value="1"/>
</dbReference>
<dbReference type="InterPro" id="IPR023271">
    <property type="entry name" value="Aquaporin-like"/>
</dbReference>
<sequence>MLLETAVPAATIFGSEFLGTLILILLGCGVVANNLLPKSKGHANAPGSLQINWGWGFAVMFGVYAAYKTGGHLNPAVTIGLAIAGKDLAPGIPATAGNITIYILAQFAGAFVGAVLCWLAYKQHYDEDCDPALKLGTFATGPEIRNPLWNTITEAIGTWVLVLWVIISGFTQGVTIGPLAVGMLIVSIGASLGGPTGYAINPARDLAPRIAHAVLPIKGKGDSDWGYAWVPVVGPIIGAVLAALTYIIFWRVEYLW</sequence>
<evidence type="ECO:0000313" key="10">
    <source>
        <dbReference type="Proteomes" id="UP000007832"/>
    </source>
</evidence>
<dbReference type="RefSeq" id="WP_002549753.1">
    <property type="nucleotide sequence ID" value="NZ_AFUN01000035.1"/>
</dbReference>
<keyword evidence="5 8" id="KW-1133">Transmembrane helix</keyword>
<dbReference type="OrthoDB" id="9807293at2"/>
<organism evidence="9 10">
    <name type="scientific">[Propionibacterium] namnetense SK182B-JCVI</name>
    <dbReference type="NCBI Taxonomy" id="1051006"/>
    <lineage>
        <taxon>Bacteria</taxon>
        <taxon>Bacillati</taxon>
        <taxon>Actinomycetota</taxon>
        <taxon>Actinomycetes</taxon>
        <taxon>Propionibacteriales</taxon>
        <taxon>Propionibacteriaceae</taxon>
        <taxon>Cutibacterium</taxon>
    </lineage>
</organism>
<evidence type="ECO:0000256" key="2">
    <source>
        <dbReference type="ARBA" id="ARBA00006175"/>
    </source>
</evidence>
<evidence type="ECO:0000256" key="3">
    <source>
        <dbReference type="ARBA" id="ARBA00022448"/>
    </source>
</evidence>
<dbReference type="Gene3D" id="1.20.1080.10">
    <property type="entry name" value="Glycerol uptake facilitator protein"/>
    <property type="match status" value="1"/>
</dbReference>
<dbReference type="InterPro" id="IPR050363">
    <property type="entry name" value="MIP/Aquaporin"/>
</dbReference>
<comment type="similarity">
    <text evidence="2 7">Belongs to the MIP/aquaporin (TC 1.A.8) family.</text>
</comment>
<dbReference type="PROSITE" id="PS00221">
    <property type="entry name" value="MIP"/>
    <property type="match status" value="1"/>
</dbReference>
<dbReference type="Pfam" id="PF00230">
    <property type="entry name" value="MIP"/>
    <property type="match status" value="1"/>
</dbReference>
<dbReference type="PANTHER" id="PTHR43829:SF9">
    <property type="entry name" value="AQUAPORIN-9"/>
    <property type="match status" value="1"/>
</dbReference>
<feature type="transmembrane region" description="Helical" evidence="8">
    <location>
        <begin position="12"/>
        <end position="36"/>
    </location>
</feature>
<dbReference type="PRINTS" id="PR00783">
    <property type="entry name" value="MINTRINSICP"/>
</dbReference>
<dbReference type="GO" id="GO:0005886">
    <property type="term" value="C:plasma membrane"/>
    <property type="evidence" value="ECO:0007669"/>
    <property type="project" value="TreeGrafter"/>
</dbReference>
<evidence type="ECO:0000256" key="5">
    <source>
        <dbReference type="ARBA" id="ARBA00022989"/>
    </source>
</evidence>
<feature type="transmembrane region" description="Helical" evidence="8">
    <location>
        <begin position="48"/>
        <end position="67"/>
    </location>
</feature>
<dbReference type="eggNOG" id="COG0580">
    <property type="taxonomic scope" value="Bacteria"/>
</dbReference>
<comment type="caution">
    <text evidence="9">The sequence shown here is derived from an EMBL/GenBank/DDBJ whole genome shotgun (WGS) entry which is preliminary data.</text>
</comment>
<keyword evidence="6 8" id="KW-0472">Membrane</keyword>
<feature type="transmembrane region" description="Helical" evidence="8">
    <location>
        <begin position="101"/>
        <end position="121"/>
    </location>
</feature>
<evidence type="ECO:0000256" key="1">
    <source>
        <dbReference type="ARBA" id="ARBA00004141"/>
    </source>
</evidence>
<keyword evidence="3 7" id="KW-0813">Transport</keyword>
<evidence type="ECO:0000256" key="7">
    <source>
        <dbReference type="RuleBase" id="RU000477"/>
    </source>
</evidence>
<dbReference type="STRING" id="1574624.GCA_001642025_01529"/>
<comment type="subcellular location">
    <subcellularLocation>
        <location evidence="1">Membrane</location>
        <topology evidence="1">Multi-pass membrane protein</topology>
    </subcellularLocation>
</comment>
<name>F9NWM3_9ACTN</name>
<dbReference type="EMBL" id="AFUN01000035">
    <property type="protein sequence ID" value="EGR96575.1"/>
    <property type="molecule type" value="Genomic_DNA"/>
</dbReference>
<keyword evidence="4 7" id="KW-0812">Transmembrane</keyword>
<accession>F9NWM3</accession>